<dbReference type="PANTHER" id="PTHR28360:SF1">
    <property type="entry name" value="DYNACTIN SUBUNIT 3"/>
    <property type="match status" value="1"/>
</dbReference>
<dbReference type="AlphaFoldDB" id="A0A9F1U3Y9"/>
<accession>A0A9F1U3Y9</accession>
<sequence length="172" mass="19458">MATSEQLETLRARVATLEQYLLRPEYLSKDSESIHKVLETVENRLRSLRVLDNESIGQVWTDVEEIQCLVSNEAEEDALSEDLEIQYIISREKLIKDTAEYLESVSGLKDSLPEMSSLKDMDSVENRMPALVYDHVTQKASLEAAQKGAKEILVAYNNSTLAMSQQFISLSN</sequence>
<organism evidence="1">
    <name type="scientific">Halisarca dujardinii</name>
    <name type="common">Dujardin's slime sponge</name>
    <dbReference type="NCBI Taxonomy" id="2583056"/>
    <lineage>
        <taxon>Eukaryota</taxon>
        <taxon>Metazoa</taxon>
        <taxon>Porifera</taxon>
        <taxon>Demospongiae</taxon>
        <taxon>Verongimorpha</taxon>
        <taxon>Chondrillida</taxon>
        <taxon>Halisarcidae</taxon>
        <taxon>Halisarca</taxon>
    </lineage>
</organism>
<reference evidence="1" key="1">
    <citation type="submission" date="2022-03" db="EMBL/GenBank/DDBJ databases">
        <authorList>
            <person name="Mikhailov K."/>
            <person name="Kravchuk O."/>
            <person name="Lyupina Y."/>
            <person name="Adameyko K."/>
        </authorList>
    </citation>
    <scope>NUCLEOTIDE SEQUENCE</scope>
</reference>
<dbReference type="Pfam" id="PF07426">
    <property type="entry name" value="Dynactin_p22"/>
    <property type="match status" value="1"/>
</dbReference>
<protein>
    <submittedName>
        <fullName evidence="1">Dynactin 3</fullName>
    </submittedName>
</protein>
<proteinExistence type="evidence at transcript level"/>
<dbReference type="GO" id="GO:0005869">
    <property type="term" value="C:dynactin complex"/>
    <property type="evidence" value="ECO:0007669"/>
    <property type="project" value="InterPro"/>
</dbReference>
<dbReference type="EMBL" id="OM982407">
    <property type="protein sequence ID" value="WAW84816.1"/>
    <property type="molecule type" value="mRNA"/>
</dbReference>
<name>A0A9F1U3Y9_HALDU</name>
<dbReference type="PANTHER" id="PTHR28360">
    <property type="entry name" value="DYNACTIN SUBUNIT 3"/>
    <property type="match status" value="1"/>
</dbReference>
<dbReference type="InterPro" id="IPR009991">
    <property type="entry name" value="DCTN3"/>
</dbReference>
<dbReference type="GO" id="GO:0061640">
    <property type="term" value="P:cytoskeleton-dependent cytokinesis"/>
    <property type="evidence" value="ECO:0007669"/>
    <property type="project" value="InterPro"/>
</dbReference>
<evidence type="ECO:0000313" key="1">
    <source>
        <dbReference type="EMBL" id="WAW84816.1"/>
    </source>
</evidence>